<dbReference type="InterPro" id="IPR036282">
    <property type="entry name" value="Glutathione-S-Trfase_C_sf"/>
</dbReference>
<evidence type="ECO:0000259" key="1">
    <source>
        <dbReference type="PROSITE" id="PS50405"/>
    </source>
</evidence>
<dbReference type="CDD" id="cd03057">
    <property type="entry name" value="GST_N_Beta"/>
    <property type="match status" value="1"/>
</dbReference>
<sequence length="210" mass="24556">MKLYHSPGTCSLACWIALEWANVEHYEIIPVDPKSDEYKEINSLLTVPALDLGNGKIITQTHAILNFITDRYINIDSSAHDLYLNKVEFDEIMSFLSSEFHPILKAYFSPDTFNIFRNESSIHEITMSSFYKILFFMEHLDLVIGKNEYIFKNKRTVADAYAFVMLRWTDSFPKNWRNYSNLANFMKKMNRDPVIAKILALSKRLSKNMM</sequence>
<dbReference type="SUPFAM" id="SSF52833">
    <property type="entry name" value="Thioredoxin-like"/>
    <property type="match status" value="1"/>
</dbReference>
<dbReference type="InterPro" id="IPR004045">
    <property type="entry name" value="Glutathione_S-Trfase_N"/>
</dbReference>
<dbReference type="Gene3D" id="1.20.1050.10">
    <property type="match status" value="1"/>
</dbReference>
<accession>A0A1G5LQW8</accession>
<dbReference type="SUPFAM" id="SSF47616">
    <property type="entry name" value="GST C-terminal domain-like"/>
    <property type="match status" value="1"/>
</dbReference>
<reference evidence="2 3" key="1">
    <citation type="submission" date="2016-10" db="EMBL/GenBank/DDBJ databases">
        <authorList>
            <person name="Varghese N."/>
            <person name="Submissions S."/>
        </authorList>
    </citation>
    <scope>NUCLEOTIDE SEQUENCE [LARGE SCALE GENOMIC DNA]</scope>
    <source>
        <strain evidence="2 3">CGMCC 1.6853</strain>
    </source>
</reference>
<dbReference type="InterPro" id="IPR010987">
    <property type="entry name" value="Glutathione-S-Trfase_C-like"/>
</dbReference>
<dbReference type="SFLD" id="SFLDS00019">
    <property type="entry name" value="Glutathione_Transferase_(cytos"/>
    <property type="match status" value="1"/>
</dbReference>
<dbReference type="Proteomes" id="UP000183031">
    <property type="component" value="Unassembled WGS sequence"/>
</dbReference>
<feature type="domain" description="GST C-terminal" evidence="1">
    <location>
        <begin position="82"/>
        <end position="209"/>
    </location>
</feature>
<name>A0A1G5LQW8_9GAMM</name>
<protein>
    <submittedName>
        <fullName evidence="2">Glutathione S-transferase</fullName>
    </submittedName>
</protein>
<dbReference type="Gene3D" id="3.40.30.10">
    <property type="entry name" value="Glutaredoxin"/>
    <property type="match status" value="1"/>
</dbReference>
<dbReference type="RefSeq" id="WP_072010131.1">
    <property type="nucleotide sequence ID" value="NZ_CBCSIN010000028.1"/>
</dbReference>
<gene>
    <name evidence="2" type="ORF">SAMN02927935_04705</name>
</gene>
<keyword evidence="3" id="KW-1185">Reference proteome</keyword>
<proteinExistence type="predicted"/>
<dbReference type="InterPro" id="IPR036249">
    <property type="entry name" value="Thioredoxin-like_sf"/>
</dbReference>
<dbReference type="InterPro" id="IPR004046">
    <property type="entry name" value="GST_C"/>
</dbReference>
<dbReference type="Pfam" id="PF14497">
    <property type="entry name" value="GST_C_3"/>
    <property type="match status" value="1"/>
</dbReference>
<comment type="caution">
    <text evidence="2">The sequence shown here is derived from an EMBL/GenBank/DDBJ whole genome shotgun (WGS) entry which is preliminary data.</text>
</comment>
<evidence type="ECO:0000313" key="3">
    <source>
        <dbReference type="Proteomes" id="UP000183031"/>
    </source>
</evidence>
<evidence type="ECO:0000313" key="2">
    <source>
        <dbReference type="EMBL" id="SCZ15014.1"/>
    </source>
</evidence>
<dbReference type="Pfam" id="PF13409">
    <property type="entry name" value="GST_N_2"/>
    <property type="match status" value="1"/>
</dbReference>
<dbReference type="PROSITE" id="PS50405">
    <property type="entry name" value="GST_CTER"/>
    <property type="match status" value="1"/>
</dbReference>
<organism evidence="2 3">
    <name type="scientific">Serratia nematodiphila</name>
    <dbReference type="NCBI Taxonomy" id="458197"/>
    <lineage>
        <taxon>Bacteria</taxon>
        <taxon>Pseudomonadati</taxon>
        <taxon>Pseudomonadota</taxon>
        <taxon>Gammaproteobacteria</taxon>
        <taxon>Enterobacterales</taxon>
        <taxon>Yersiniaceae</taxon>
        <taxon>Serratia</taxon>
    </lineage>
</organism>
<dbReference type="EMBL" id="FMUT01000017">
    <property type="protein sequence ID" value="SCZ15014.1"/>
    <property type="molecule type" value="Genomic_DNA"/>
</dbReference>
<dbReference type="PANTHER" id="PTHR44051:SF8">
    <property type="entry name" value="GLUTATHIONE S-TRANSFERASE GSTA"/>
    <property type="match status" value="1"/>
</dbReference>
<dbReference type="PANTHER" id="PTHR44051">
    <property type="entry name" value="GLUTATHIONE S-TRANSFERASE-RELATED"/>
    <property type="match status" value="1"/>
</dbReference>
<dbReference type="InterPro" id="IPR040079">
    <property type="entry name" value="Glutathione_S-Trfase"/>
</dbReference>